<dbReference type="PANTHER" id="PTHR44169">
    <property type="entry name" value="NADPH-DEPENDENT 1-ACYLDIHYDROXYACETONE PHOSPHATE REDUCTASE"/>
    <property type="match status" value="1"/>
</dbReference>
<dbReference type="EMBL" id="AOMB01000020">
    <property type="protein sequence ID" value="EMA39245.1"/>
    <property type="molecule type" value="Genomic_DNA"/>
</dbReference>
<dbReference type="InterPro" id="IPR036291">
    <property type="entry name" value="NAD(P)-bd_dom_sf"/>
</dbReference>
<comment type="similarity">
    <text evidence="1 3">Belongs to the short-chain dehydrogenases/reductases (SDR) family.</text>
</comment>
<dbReference type="CDD" id="cd05374">
    <property type="entry name" value="17beta-HSD-like_SDR_c"/>
    <property type="match status" value="1"/>
</dbReference>
<dbReference type="PRINTS" id="PR00081">
    <property type="entry name" value="GDHRDH"/>
</dbReference>
<comment type="caution">
    <text evidence="5">The sequence shown here is derived from an EMBL/GenBank/DDBJ whole genome shotgun (WGS) entry which is preliminary data.</text>
</comment>
<reference evidence="5 6" key="1">
    <citation type="journal article" date="2014" name="PLoS Genet.">
        <title>Phylogenetically driven sequencing of extremely halophilic archaea reveals strategies for static and dynamic osmo-response.</title>
        <authorList>
            <person name="Becker E.A."/>
            <person name="Seitzer P.M."/>
            <person name="Tritt A."/>
            <person name="Larsen D."/>
            <person name="Krusor M."/>
            <person name="Yao A.I."/>
            <person name="Wu D."/>
            <person name="Madern D."/>
            <person name="Eisen J.A."/>
            <person name="Darling A.E."/>
            <person name="Facciotti M.T."/>
        </authorList>
    </citation>
    <scope>NUCLEOTIDE SEQUENCE [LARGE SCALE GENOMIC DNA]</scope>
    <source>
        <strain evidence="5 6">100A6</strain>
    </source>
</reference>
<dbReference type="PROSITE" id="PS00061">
    <property type="entry name" value="ADH_SHORT"/>
    <property type="match status" value="1"/>
</dbReference>
<keyword evidence="6" id="KW-1185">Reference proteome</keyword>
<dbReference type="OrthoDB" id="10157at2157"/>
<dbReference type="RefSeq" id="WP_007692265.1">
    <property type="nucleotide sequence ID" value="NZ_AJRK01000375.1"/>
</dbReference>
<sequence>MAKTVLITGCSSGIGRATAEAFLEAEWTVYATARDESDVADLETAGCATAPLDVTDPDAIEAVVERVVDETGRIDCLVNNAGYGQFGTVEDVPTERVHHQFDTNLYGPHRLIRAVLPHMRDRGVGRIVNVSSTAGRFATPGNGVYAGSKFALEAISDALRAEVSDYGIHVSVVAPGPVATAFDDRAADELDGLDHTGAYESFYAMFEDARTVLNGGVGTVQPEKVADAVLDAAVSPEPPARYPVGPLASAADYARFLPAGVQNTLYGLVRRVT</sequence>
<dbReference type="PATRIC" id="fig|1132509.6.peg.1590"/>
<dbReference type="Pfam" id="PF00106">
    <property type="entry name" value="adh_short"/>
    <property type="match status" value="1"/>
</dbReference>
<accession>M0M4E1</accession>
<keyword evidence="2" id="KW-0560">Oxidoreductase</keyword>
<dbReference type="Proteomes" id="UP000011566">
    <property type="component" value="Unassembled WGS sequence"/>
</dbReference>
<dbReference type="GO" id="GO:0016491">
    <property type="term" value="F:oxidoreductase activity"/>
    <property type="evidence" value="ECO:0007669"/>
    <property type="project" value="UniProtKB-KW"/>
</dbReference>
<dbReference type="PRINTS" id="PR00080">
    <property type="entry name" value="SDRFAMILY"/>
</dbReference>
<protein>
    <submittedName>
        <fullName evidence="5">3-oxoacyl-ACP reductase</fullName>
    </submittedName>
</protein>
<organism evidence="5 6">
    <name type="scientific">Halococcus hamelinensis 100A6</name>
    <dbReference type="NCBI Taxonomy" id="1132509"/>
    <lineage>
        <taxon>Archaea</taxon>
        <taxon>Methanobacteriati</taxon>
        <taxon>Methanobacteriota</taxon>
        <taxon>Stenosarchaea group</taxon>
        <taxon>Halobacteria</taxon>
        <taxon>Halobacteriales</taxon>
        <taxon>Halococcaceae</taxon>
        <taxon>Halococcus</taxon>
    </lineage>
</organism>
<evidence type="ECO:0000313" key="6">
    <source>
        <dbReference type="Proteomes" id="UP000011566"/>
    </source>
</evidence>
<proteinExistence type="inferred from homology"/>
<evidence type="ECO:0000259" key="4">
    <source>
        <dbReference type="SMART" id="SM00822"/>
    </source>
</evidence>
<dbReference type="InterPro" id="IPR020904">
    <property type="entry name" value="Sc_DH/Rdtase_CS"/>
</dbReference>
<evidence type="ECO:0000313" key="5">
    <source>
        <dbReference type="EMBL" id="EMA39245.1"/>
    </source>
</evidence>
<name>M0M4E1_9EURY</name>
<dbReference type="SMART" id="SM00822">
    <property type="entry name" value="PKS_KR"/>
    <property type="match status" value="1"/>
</dbReference>
<dbReference type="SUPFAM" id="SSF51735">
    <property type="entry name" value="NAD(P)-binding Rossmann-fold domains"/>
    <property type="match status" value="1"/>
</dbReference>
<evidence type="ECO:0000256" key="3">
    <source>
        <dbReference type="RuleBase" id="RU000363"/>
    </source>
</evidence>
<dbReference type="PANTHER" id="PTHR44169:SF6">
    <property type="entry name" value="NADPH-DEPENDENT 1-ACYLDIHYDROXYACETONE PHOSPHATE REDUCTASE"/>
    <property type="match status" value="1"/>
</dbReference>
<evidence type="ECO:0000256" key="2">
    <source>
        <dbReference type="ARBA" id="ARBA00023002"/>
    </source>
</evidence>
<gene>
    <name evidence="5" type="ORF">C447_07003</name>
</gene>
<dbReference type="AlphaFoldDB" id="M0M4E1"/>
<dbReference type="FunFam" id="3.40.50.720:FF:000084">
    <property type="entry name" value="Short-chain dehydrogenase reductase"/>
    <property type="match status" value="1"/>
</dbReference>
<dbReference type="eggNOG" id="arCOG01259">
    <property type="taxonomic scope" value="Archaea"/>
</dbReference>
<dbReference type="InterPro" id="IPR057326">
    <property type="entry name" value="KR_dom"/>
</dbReference>
<evidence type="ECO:0000256" key="1">
    <source>
        <dbReference type="ARBA" id="ARBA00006484"/>
    </source>
</evidence>
<dbReference type="InterPro" id="IPR002347">
    <property type="entry name" value="SDR_fam"/>
</dbReference>
<feature type="domain" description="Ketoreductase" evidence="4">
    <location>
        <begin position="3"/>
        <end position="181"/>
    </location>
</feature>
<dbReference type="Gene3D" id="3.40.50.720">
    <property type="entry name" value="NAD(P)-binding Rossmann-like Domain"/>
    <property type="match status" value="1"/>
</dbReference>